<feature type="binding site" evidence="10">
    <location>
        <begin position="8"/>
        <end position="13"/>
    </location>
    <ligand>
        <name>substrate</name>
    </ligand>
</feature>
<dbReference type="InterPro" id="IPR018022">
    <property type="entry name" value="IPT"/>
</dbReference>
<accession>A0A8G2CHN8</accession>
<keyword evidence="8 10" id="KW-0460">Magnesium</keyword>
<feature type="site" description="Interaction with substrate tRNA" evidence="10">
    <location>
        <position position="115"/>
    </location>
</feature>
<comment type="catalytic activity">
    <reaction evidence="9 10 11">
        <text>adenosine(37) in tRNA + dimethylallyl diphosphate = N(6)-dimethylallyladenosine(37) in tRNA + diphosphate</text>
        <dbReference type="Rhea" id="RHEA:26482"/>
        <dbReference type="Rhea" id="RHEA-COMP:10162"/>
        <dbReference type="Rhea" id="RHEA-COMP:10375"/>
        <dbReference type="ChEBI" id="CHEBI:33019"/>
        <dbReference type="ChEBI" id="CHEBI:57623"/>
        <dbReference type="ChEBI" id="CHEBI:74411"/>
        <dbReference type="ChEBI" id="CHEBI:74415"/>
        <dbReference type="EC" id="2.5.1.75"/>
    </reaction>
</comment>
<evidence type="ECO:0000256" key="10">
    <source>
        <dbReference type="HAMAP-Rule" id="MF_00185"/>
    </source>
</evidence>
<keyword evidence="4 10" id="KW-0808">Transferase</keyword>
<evidence type="ECO:0000256" key="11">
    <source>
        <dbReference type="RuleBase" id="RU003783"/>
    </source>
</evidence>
<sequence length="310" mass="33340">MIVIAGPTASGKSALALQVATRFGGTIINADAMQCYADWRIITARPSAADEAVAPHALYGVRALDQPVDAAWWRAAALRVLETVSLPILCGGTGMYLSALINGISAIPDPGSAARAEARALLDRHGPAWLHDWLAARDPATASRLRPSDPQRLARAAEVWLGTGHGLAHWHALPRARLIGYRLGVVLLDPPRDELRGAITARFAAMLDAGALDEVRQVHARNPDPALPGLRAHGVPELRAHLAGELTLAAAADRAIAATLAYTKRQGTWFRHQRLVDADATQMIHARFSHATQYSESLDRYFISLINDNG</sequence>
<comment type="similarity">
    <text evidence="3 10 13">Belongs to the IPP transferase family.</text>
</comment>
<evidence type="ECO:0000256" key="13">
    <source>
        <dbReference type="RuleBase" id="RU003785"/>
    </source>
</evidence>
<evidence type="ECO:0000256" key="1">
    <source>
        <dbReference type="ARBA" id="ARBA00001946"/>
    </source>
</evidence>
<evidence type="ECO:0000313" key="15">
    <source>
        <dbReference type="Proteomes" id="UP000186308"/>
    </source>
</evidence>
<dbReference type="InterPro" id="IPR027417">
    <property type="entry name" value="P-loop_NTPase"/>
</dbReference>
<feature type="site" description="Interaction with substrate tRNA" evidence="10">
    <location>
        <position position="93"/>
    </location>
</feature>
<dbReference type="GO" id="GO:0006400">
    <property type="term" value="P:tRNA modification"/>
    <property type="evidence" value="ECO:0007669"/>
    <property type="project" value="TreeGrafter"/>
</dbReference>
<keyword evidence="15" id="KW-1185">Reference proteome</keyword>
<organism evidence="14 15">
    <name type="scientific">Acidiphilium rubrum</name>
    <dbReference type="NCBI Taxonomy" id="526"/>
    <lineage>
        <taxon>Bacteria</taxon>
        <taxon>Pseudomonadati</taxon>
        <taxon>Pseudomonadota</taxon>
        <taxon>Alphaproteobacteria</taxon>
        <taxon>Acetobacterales</taxon>
        <taxon>Acidocellaceae</taxon>
        <taxon>Acidiphilium</taxon>
    </lineage>
</organism>
<dbReference type="InterPro" id="IPR039657">
    <property type="entry name" value="Dimethylallyltransferase"/>
</dbReference>
<evidence type="ECO:0000256" key="4">
    <source>
        <dbReference type="ARBA" id="ARBA00022679"/>
    </source>
</evidence>
<comment type="cofactor">
    <cofactor evidence="1 10">
        <name>Mg(2+)</name>
        <dbReference type="ChEBI" id="CHEBI:18420"/>
    </cofactor>
</comment>
<comment type="function">
    <text evidence="2 10 12">Catalyzes the transfer of a dimethylallyl group onto the adenine at position 37 in tRNAs that read codons beginning with uridine, leading to the formation of N6-(dimethylallyl)adenosine (i(6)A).</text>
</comment>
<dbReference type="SUPFAM" id="SSF52540">
    <property type="entry name" value="P-loop containing nucleoside triphosphate hydrolases"/>
    <property type="match status" value="2"/>
</dbReference>
<dbReference type="Gene3D" id="3.40.50.300">
    <property type="entry name" value="P-loop containing nucleotide triphosphate hydrolases"/>
    <property type="match status" value="1"/>
</dbReference>
<evidence type="ECO:0000256" key="5">
    <source>
        <dbReference type="ARBA" id="ARBA00022694"/>
    </source>
</evidence>
<dbReference type="AlphaFoldDB" id="A0A8G2CHN8"/>
<proteinExistence type="inferred from homology"/>
<dbReference type="NCBIfam" id="TIGR00174">
    <property type="entry name" value="miaA"/>
    <property type="match status" value="1"/>
</dbReference>
<keyword evidence="7 10" id="KW-0067">ATP-binding</keyword>
<dbReference type="Proteomes" id="UP000186308">
    <property type="component" value="Unassembled WGS sequence"/>
</dbReference>
<evidence type="ECO:0000256" key="7">
    <source>
        <dbReference type="ARBA" id="ARBA00022840"/>
    </source>
</evidence>
<evidence type="ECO:0000256" key="12">
    <source>
        <dbReference type="RuleBase" id="RU003784"/>
    </source>
</evidence>
<reference evidence="14 15" key="1">
    <citation type="submission" date="2017-01" db="EMBL/GenBank/DDBJ databases">
        <authorList>
            <person name="Varghese N."/>
            <person name="Submissions S."/>
        </authorList>
    </citation>
    <scope>NUCLEOTIDE SEQUENCE [LARGE SCALE GENOMIC DNA]</scope>
    <source>
        <strain evidence="14 15">ATCC 35905</strain>
    </source>
</reference>
<evidence type="ECO:0000256" key="8">
    <source>
        <dbReference type="ARBA" id="ARBA00022842"/>
    </source>
</evidence>
<dbReference type="EMBL" id="FTNE01000001">
    <property type="protein sequence ID" value="SIQ08462.1"/>
    <property type="molecule type" value="Genomic_DNA"/>
</dbReference>
<dbReference type="HAMAP" id="MF_00185">
    <property type="entry name" value="IPP_trans"/>
    <property type="match status" value="1"/>
</dbReference>
<keyword evidence="5 10" id="KW-0819">tRNA processing</keyword>
<evidence type="ECO:0000256" key="9">
    <source>
        <dbReference type="ARBA" id="ARBA00049563"/>
    </source>
</evidence>
<evidence type="ECO:0000256" key="2">
    <source>
        <dbReference type="ARBA" id="ARBA00003213"/>
    </source>
</evidence>
<comment type="caution">
    <text evidence="10">Lacks conserved residue(s) required for the propagation of feature annotation.</text>
</comment>
<comment type="caution">
    <text evidence="14">The sequence shown here is derived from an EMBL/GenBank/DDBJ whole genome shotgun (WGS) entry which is preliminary data.</text>
</comment>
<dbReference type="GO" id="GO:0052381">
    <property type="term" value="F:tRNA dimethylallyltransferase activity"/>
    <property type="evidence" value="ECO:0007669"/>
    <property type="project" value="UniProtKB-UniRule"/>
</dbReference>
<evidence type="ECO:0000313" key="14">
    <source>
        <dbReference type="EMBL" id="SIQ08462.1"/>
    </source>
</evidence>
<keyword evidence="6 10" id="KW-0547">Nucleotide-binding</keyword>
<dbReference type="PANTHER" id="PTHR11088:SF60">
    <property type="entry name" value="TRNA DIMETHYLALLYLTRANSFERASE"/>
    <property type="match status" value="1"/>
</dbReference>
<evidence type="ECO:0000256" key="6">
    <source>
        <dbReference type="ARBA" id="ARBA00022741"/>
    </source>
</evidence>
<feature type="binding site" evidence="10">
    <location>
        <begin position="6"/>
        <end position="13"/>
    </location>
    <ligand>
        <name>ATP</name>
        <dbReference type="ChEBI" id="CHEBI:30616"/>
    </ligand>
</feature>
<gene>
    <name evidence="10" type="primary">miaA</name>
    <name evidence="14" type="ORF">SAMN05421828_101208</name>
</gene>
<dbReference type="RefSeq" id="WP_029312434.1">
    <property type="nucleotide sequence ID" value="NZ_FTNE01000001.1"/>
</dbReference>
<evidence type="ECO:0000256" key="3">
    <source>
        <dbReference type="ARBA" id="ARBA00005842"/>
    </source>
</evidence>
<dbReference type="GO" id="GO:0005524">
    <property type="term" value="F:ATP binding"/>
    <property type="evidence" value="ECO:0007669"/>
    <property type="project" value="UniProtKB-UniRule"/>
</dbReference>
<dbReference type="PANTHER" id="PTHR11088">
    <property type="entry name" value="TRNA DIMETHYLALLYLTRANSFERASE"/>
    <property type="match status" value="1"/>
</dbReference>
<dbReference type="Gene3D" id="1.10.20.140">
    <property type="match status" value="1"/>
</dbReference>
<dbReference type="Pfam" id="PF01715">
    <property type="entry name" value="IPPT"/>
    <property type="match status" value="1"/>
</dbReference>
<feature type="region of interest" description="Interaction with substrate tRNA" evidence="10">
    <location>
        <begin position="151"/>
        <end position="155"/>
    </location>
</feature>
<name>A0A8G2CHN8_ACIRU</name>
<dbReference type="EC" id="2.5.1.75" evidence="10"/>
<protein>
    <recommendedName>
        <fullName evidence="10">tRNA dimethylallyltransferase</fullName>
        <ecNumber evidence="10">2.5.1.75</ecNumber>
    </recommendedName>
    <alternativeName>
        <fullName evidence="10">Dimethylallyl diphosphate:tRNA dimethylallyltransferase</fullName>
        <shortName evidence="10">DMAPP:tRNA dimethylallyltransferase</shortName>
        <shortName evidence="10">DMATase</shortName>
    </alternativeName>
    <alternativeName>
        <fullName evidence="10">Isopentenyl-diphosphate:tRNA isopentenyltransferase</fullName>
        <shortName evidence="10">IPP transferase</shortName>
        <shortName evidence="10">IPPT</shortName>
        <shortName evidence="10">IPTase</shortName>
    </alternativeName>
</protein>
<comment type="subunit">
    <text evidence="10">Monomer.</text>
</comment>